<reference evidence="3 4" key="2">
    <citation type="submission" date="2018-11" db="EMBL/GenBank/DDBJ databases">
        <authorList>
            <consortium name="Pathogen Informatics"/>
        </authorList>
    </citation>
    <scope>NUCLEOTIDE SEQUENCE [LARGE SCALE GENOMIC DNA]</scope>
    <source>
        <strain evidence="3 4">Costa Rica</strain>
    </source>
</reference>
<protein>
    <submittedName>
        <fullName evidence="5">MATH domain-containing protein</fullName>
    </submittedName>
</protein>
<evidence type="ECO:0000313" key="3">
    <source>
        <dbReference type="EMBL" id="VDM56318.1"/>
    </source>
</evidence>
<dbReference type="InterPro" id="IPR008974">
    <property type="entry name" value="TRAF-like"/>
</dbReference>
<reference evidence="5" key="1">
    <citation type="submission" date="2016-04" db="UniProtKB">
        <authorList>
            <consortium name="WormBaseParasite"/>
        </authorList>
    </citation>
    <scope>IDENTIFICATION</scope>
</reference>
<dbReference type="Gene3D" id="2.60.210.10">
    <property type="entry name" value="Apoptosis, Tumor Necrosis Factor Receptor Associated Protein 2, Chain A"/>
    <property type="match status" value="1"/>
</dbReference>
<dbReference type="OrthoDB" id="409824at2759"/>
<proteinExistence type="predicted"/>
<keyword evidence="4" id="KW-1185">Reference proteome</keyword>
<name>A0A0R3PJR2_ANGCS</name>
<dbReference type="STRING" id="334426.A0A0R3PJR2"/>
<dbReference type="AlphaFoldDB" id="A0A0R3PJR2"/>
<dbReference type="InterPro" id="IPR002083">
    <property type="entry name" value="MATH/TRAF_dom"/>
</dbReference>
<evidence type="ECO:0000259" key="2">
    <source>
        <dbReference type="PROSITE" id="PS50144"/>
    </source>
</evidence>
<gene>
    <name evidence="3" type="ORF">ACOC_LOCUS4733</name>
</gene>
<feature type="compositionally biased region" description="Polar residues" evidence="1">
    <location>
        <begin position="211"/>
        <end position="227"/>
    </location>
</feature>
<dbReference type="Pfam" id="PF22486">
    <property type="entry name" value="MATH_2"/>
    <property type="match status" value="1"/>
</dbReference>
<dbReference type="PANTHER" id="PTHR47022:SF1">
    <property type="entry name" value="BTB AND MATH DOMAIN-CONTAINING PROTEIN 36-RELATED"/>
    <property type="match status" value="1"/>
</dbReference>
<dbReference type="EMBL" id="UYYA01003827">
    <property type="protein sequence ID" value="VDM56318.1"/>
    <property type="molecule type" value="Genomic_DNA"/>
</dbReference>
<dbReference type="SMART" id="SM00061">
    <property type="entry name" value="MATH"/>
    <property type="match status" value="1"/>
</dbReference>
<feature type="region of interest" description="Disordered" evidence="1">
    <location>
        <begin position="190"/>
        <end position="236"/>
    </location>
</feature>
<sequence length="512" mass="57746">MGDMSEQDECLEESPGRRSGRSPAGGAGPGPSSATSARQCSRSQNASPVLELSSADSAVPSFSGVPKRLFAGKRLAAKTECTKRTSNVKFFSVYIDCNPESESTLWSCDAVVEFRLLSQRPDIPHFSRQFTNKFNFNSNNWGFPSFMEWGDILNAEKGYVKGDRVVVEARITVQKVIGVSSGLIRMAKRRRRNDRLQRGGRPEGTRDKCENPTSLEHPSTDSLSQPKASSAAAADDDDIEVVVDSQESVGSSQYAENSDDSIIILEDDEWKDCNYNKRMDFKLKAKEICSLYAQFSGKDWEYPLQSECPFRDEQNLLDQRMKSFNQMKALCLRLEACIKENLPAEKYLSFDDTTQRDALEIMGIRYEELSDDIFGVRVDHPLEFARESFSKNPGDETFQCDDDYISFFDDDEIRSDYAEMCMQSKLTEVGLRYVNKVYKVIRQINATVTEYRAKTSQCVENLRAVDLKISKIREEFGNLSPLVAEAIDSNRLWNAGPSIKKDALTGVYVEHC</sequence>
<accession>A0A0R3PJR2</accession>
<feature type="domain" description="MATH" evidence="2">
    <location>
        <begin position="36"/>
        <end position="171"/>
    </location>
</feature>
<evidence type="ECO:0000313" key="5">
    <source>
        <dbReference type="WBParaSite" id="ACOC_0000473201-mRNA-1"/>
    </source>
</evidence>
<feature type="compositionally biased region" description="Basic and acidic residues" evidence="1">
    <location>
        <begin position="194"/>
        <end position="210"/>
    </location>
</feature>
<dbReference type="PANTHER" id="PTHR47022">
    <property type="entry name" value="BTB AND MATH DOMAIN-CONTAINING PROTEIN 36-RELATED"/>
    <property type="match status" value="1"/>
</dbReference>
<dbReference type="PROSITE" id="PS50144">
    <property type="entry name" value="MATH"/>
    <property type="match status" value="1"/>
</dbReference>
<dbReference type="SUPFAM" id="SSF49599">
    <property type="entry name" value="TRAF domain-like"/>
    <property type="match status" value="1"/>
</dbReference>
<feature type="compositionally biased region" description="Acidic residues" evidence="1">
    <location>
        <begin position="1"/>
        <end position="12"/>
    </location>
</feature>
<dbReference type="Proteomes" id="UP000267027">
    <property type="component" value="Unassembled WGS sequence"/>
</dbReference>
<feature type="region of interest" description="Disordered" evidence="1">
    <location>
        <begin position="1"/>
        <end position="44"/>
    </location>
</feature>
<evidence type="ECO:0000256" key="1">
    <source>
        <dbReference type="SAM" id="MobiDB-lite"/>
    </source>
</evidence>
<organism evidence="5">
    <name type="scientific">Angiostrongylus costaricensis</name>
    <name type="common">Nematode worm</name>
    <dbReference type="NCBI Taxonomy" id="334426"/>
    <lineage>
        <taxon>Eukaryota</taxon>
        <taxon>Metazoa</taxon>
        <taxon>Ecdysozoa</taxon>
        <taxon>Nematoda</taxon>
        <taxon>Chromadorea</taxon>
        <taxon>Rhabditida</taxon>
        <taxon>Rhabditina</taxon>
        <taxon>Rhabditomorpha</taxon>
        <taxon>Strongyloidea</taxon>
        <taxon>Metastrongylidae</taxon>
        <taxon>Angiostrongylus</taxon>
    </lineage>
</organism>
<dbReference type="WBParaSite" id="ACOC_0000473201-mRNA-1">
    <property type="protein sequence ID" value="ACOC_0000473201-mRNA-1"/>
    <property type="gene ID" value="ACOC_0000473201"/>
</dbReference>
<evidence type="ECO:0000313" key="4">
    <source>
        <dbReference type="Proteomes" id="UP000267027"/>
    </source>
</evidence>